<name>A0A7K0DPM2_9NOCA</name>
<feature type="compositionally biased region" description="Low complexity" evidence="3">
    <location>
        <begin position="246"/>
        <end position="260"/>
    </location>
</feature>
<feature type="domain" description="HTH tetR-type" evidence="4">
    <location>
        <begin position="332"/>
        <end position="392"/>
    </location>
</feature>
<dbReference type="Pfam" id="PF14246">
    <property type="entry name" value="TetR_C_7"/>
    <property type="match status" value="1"/>
</dbReference>
<feature type="compositionally biased region" description="Polar residues" evidence="3">
    <location>
        <begin position="1"/>
        <end position="10"/>
    </location>
</feature>
<feature type="DNA-binding region" description="H-T-H motif" evidence="2">
    <location>
        <begin position="53"/>
        <end position="72"/>
    </location>
</feature>
<dbReference type="InterPro" id="IPR009057">
    <property type="entry name" value="Homeodomain-like_sf"/>
</dbReference>
<dbReference type="Gene3D" id="1.10.357.10">
    <property type="entry name" value="Tetracycline Repressor, domain 2"/>
    <property type="match status" value="2"/>
</dbReference>
<keyword evidence="6" id="KW-1185">Reference proteome</keyword>
<dbReference type="AlphaFoldDB" id="A0A7K0DPM2"/>
<feature type="region of interest" description="Disordered" evidence="3">
    <location>
        <begin position="1"/>
        <end position="30"/>
    </location>
</feature>
<dbReference type="InterPro" id="IPR050109">
    <property type="entry name" value="HTH-type_TetR-like_transc_reg"/>
</dbReference>
<dbReference type="PROSITE" id="PS50977">
    <property type="entry name" value="HTH_TETR_2"/>
    <property type="match status" value="2"/>
</dbReference>
<feature type="compositionally biased region" description="Polar residues" evidence="3">
    <location>
        <begin position="220"/>
        <end position="236"/>
    </location>
</feature>
<dbReference type="PANTHER" id="PTHR30055:SF146">
    <property type="entry name" value="HTH-TYPE TRANSCRIPTIONAL DUAL REGULATOR CECR"/>
    <property type="match status" value="1"/>
</dbReference>
<dbReference type="PANTHER" id="PTHR30055">
    <property type="entry name" value="HTH-TYPE TRANSCRIPTIONAL REGULATOR RUTR"/>
    <property type="match status" value="1"/>
</dbReference>
<feature type="domain" description="HTH tetR-type" evidence="4">
    <location>
        <begin position="30"/>
        <end position="90"/>
    </location>
</feature>
<evidence type="ECO:0000256" key="3">
    <source>
        <dbReference type="SAM" id="MobiDB-lite"/>
    </source>
</evidence>
<keyword evidence="1 2" id="KW-0238">DNA-binding</keyword>
<dbReference type="InterPro" id="IPR001647">
    <property type="entry name" value="HTH_TetR"/>
</dbReference>
<dbReference type="EMBL" id="WEGI01000006">
    <property type="protein sequence ID" value="MQY27710.1"/>
    <property type="molecule type" value="Genomic_DNA"/>
</dbReference>
<organism evidence="5 6">
    <name type="scientific">Nocardia aurantia</name>
    <dbReference type="NCBI Taxonomy" id="2585199"/>
    <lineage>
        <taxon>Bacteria</taxon>
        <taxon>Bacillati</taxon>
        <taxon>Actinomycetota</taxon>
        <taxon>Actinomycetes</taxon>
        <taxon>Mycobacteriales</taxon>
        <taxon>Nocardiaceae</taxon>
        <taxon>Nocardia</taxon>
    </lineage>
</organism>
<gene>
    <name evidence="5" type="primary">betI_5</name>
    <name evidence="5" type="ORF">NRB56_32930</name>
</gene>
<dbReference type="GO" id="GO:0000976">
    <property type="term" value="F:transcription cis-regulatory region binding"/>
    <property type="evidence" value="ECO:0007669"/>
    <property type="project" value="TreeGrafter"/>
</dbReference>
<evidence type="ECO:0000313" key="5">
    <source>
        <dbReference type="EMBL" id="MQY27710.1"/>
    </source>
</evidence>
<dbReference type="RefSeq" id="WP_406603485.1">
    <property type="nucleotide sequence ID" value="NZ_WEGI01000006.1"/>
</dbReference>
<feature type="DNA-binding region" description="H-T-H motif" evidence="2">
    <location>
        <begin position="355"/>
        <end position="374"/>
    </location>
</feature>
<evidence type="ECO:0000256" key="1">
    <source>
        <dbReference type="ARBA" id="ARBA00023125"/>
    </source>
</evidence>
<dbReference type="GO" id="GO:0003700">
    <property type="term" value="F:DNA-binding transcription factor activity"/>
    <property type="evidence" value="ECO:0007669"/>
    <property type="project" value="TreeGrafter"/>
</dbReference>
<accession>A0A7K0DPM2</accession>
<dbReference type="InterPro" id="IPR039536">
    <property type="entry name" value="TetR_C_Proteobacteria"/>
</dbReference>
<evidence type="ECO:0000313" key="6">
    <source>
        <dbReference type="Proteomes" id="UP000431401"/>
    </source>
</evidence>
<evidence type="ECO:0000256" key="2">
    <source>
        <dbReference type="PROSITE-ProRule" id="PRU00335"/>
    </source>
</evidence>
<protein>
    <submittedName>
        <fullName evidence="5">HTH-type transcriptional regulator BetI</fullName>
    </submittedName>
</protein>
<dbReference type="PRINTS" id="PR00455">
    <property type="entry name" value="HTHTETR"/>
</dbReference>
<dbReference type="Pfam" id="PF00440">
    <property type="entry name" value="TetR_N"/>
    <property type="match status" value="2"/>
</dbReference>
<dbReference type="SUPFAM" id="SSF46689">
    <property type="entry name" value="Homeodomain-like"/>
    <property type="match status" value="2"/>
</dbReference>
<sequence>MTPSRTTPASGDNADSRARRGGRPTRAQATQLDRTLRRAALQLFLDQGYDGTSMDAIARAAGTTKASLYTRFPSKEAMFRSVLEWAVQRADRPSPARSDSGDLTAALTEIATAAWDRAVHPDLIKLRRIAAAQAERHPDLARQATSWPSPNPVAELLRQHARTGAIVADDPDLLAEHFLAMVTAPAWSTVFGHPHPGAADAERTIDSAVRLLIRSLRPGTMTSPGAQARDTATTRSPEPEHDAADEAASSTTTATEAIATGSDFAGAGGLSPAETDGATAGRVTSAAAREPSSTGAFDQASPPLRATTSAPAQSLPPDIDPMPRRRNGNGEPSARDQLLNATAQVMVTEGYAAATSRRVAAVAGVKPALVHYYFPTMDDLFLAVFRRGAQRHLDRERHALDTGRARSMWDLHNANRDTALVLEFFALANHRKEIRTELALYTEISRENQRTALSRLLPHSLRPATMSPPVLGFILAAVTRLLVSEHMLGITAGHADTIAYFTAQLADPLRNPSP</sequence>
<dbReference type="Gene3D" id="1.10.10.60">
    <property type="entry name" value="Homeodomain-like"/>
    <property type="match status" value="1"/>
</dbReference>
<comment type="caution">
    <text evidence="5">The sequence shown here is derived from an EMBL/GenBank/DDBJ whole genome shotgun (WGS) entry which is preliminary data.</text>
</comment>
<dbReference type="SUPFAM" id="SSF48498">
    <property type="entry name" value="Tetracyclin repressor-like, C-terminal domain"/>
    <property type="match status" value="1"/>
</dbReference>
<evidence type="ECO:0000259" key="4">
    <source>
        <dbReference type="PROSITE" id="PS50977"/>
    </source>
</evidence>
<dbReference type="InterPro" id="IPR036271">
    <property type="entry name" value="Tet_transcr_reg_TetR-rel_C_sf"/>
</dbReference>
<dbReference type="Proteomes" id="UP000431401">
    <property type="component" value="Unassembled WGS sequence"/>
</dbReference>
<reference evidence="5 6" key="1">
    <citation type="submission" date="2019-10" db="EMBL/GenBank/DDBJ databases">
        <title>Nocardia macrotermitis sp. nov. and Nocardia aurantia sp. nov., isolated from the gut of fungus growing-termite Macrotermes natalensis.</title>
        <authorList>
            <person name="Benndorf R."/>
            <person name="Schwitalla J."/>
            <person name="Martin K."/>
            <person name="De Beer W."/>
            <person name="Kaster A.-K."/>
            <person name="Vollmers J."/>
            <person name="Poulsen M."/>
            <person name="Beemelmanns C."/>
        </authorList>
    </citation>
    <scope>NUCLEOTIDE SEQUENCE [LARGE SCALE GENOMIC DNA]</scope>
    <source>
        <strain evidence="5 6">RB56</strain>
    </source>
</reference>
<proteinExistence type="predicted"/>
<feature type="region of interest" description="Disordered" evidence="3">
    <location>
        <begin position="216"/>
        <end position="334"/>
    </location>
</feature>